<dbReference type="AlphaFoldDB" id="A0A854NK85"/>
<keyword evidence="1" id="KW-0732">Signal</keyword>
<feature type="signal peptide" evidence="1">
    <location>
        <begin position="1"/>
        <end position="17"/>
    </location>
</feature>
<dbReference type="EMBL" id="LSZF01000001">
    <property type="protein sequence ID" value="OWM35966.1"/>
    <property type="molecule type" value="Genomic_DNA"/>
</dbReference>
<reference evidence="3" key="1">
    <citation type="submission" date="2016-02" db="EMBL/GenBank/DDBJ databases">
        <title>Genomic analyses of a collection of pathogenic Corynebacterium diphtheriae.</title>
        <authorList>
            <person name="Sangal V."/>
            <person name="Titov L."/>
        </authorList>
    </citation>
    <scope>NUCLEOTIDE SEQUENCE [LARGE SCALE GENOMIC DNA]</scope>
    <source>
        <strain evidence="3">1438</strain>
    </source>
</reference>
<evidence type="ECO:0000256" key="1">
    <source>
        <dbReference type="SAM" id="SignalP"/>
    </source>
</evidence>
<dbReference type="PROSITE" id="PS51257">
    <property type="entry name" value="PROKAR_LIPOPROTEIN"/>
    <property type="match status" value="1"/>
</dbReference>
<evidence type="ECO:0008006" key="4">
    <source>
        <dbReference type="Google" id="ProtNLM"/>
    </source>
</evidence>
<sequence>MVLRRLVVVACMGALLAGCGTQPTQVTDSRWQVTAVHTTPEYPSFVPDAIAGTVYMSFGRGSVAGYTGCARFQGTAHFSDDQGAEAAPEAASRVTMTKLRFQPIDDSCEGHHRYLHDSMVSIIADSTLDIRHGSSQQMVLTRQVDQVDKPSISLVANHVD</sequence>
<organism evidence="2 3">
    <name type="scientific">Corynebacterium diphtheriae bv. mitis</name>
    <dbReference type="NCBI Taxonomy" id="1806053"/>
    <lineage>
        <taxon>Bacteria</taxon>
        <taxon>Bacillati</taxon>
        <taxon>Actinomycetota</taxon>
        <taxon>Actinomycetes</taxon>
        <taxon>Mycobacteriales</taxon>
        <taxon>Corynebacteriaceae</taxon>
        <taxon>Corynebacterium</taxon>
    </lineage>
</organism>
<protein>
    <recommendedName>
        <fullName evidence="4">Lipoprotein</fullName>
    </recommendedName>
</protein>
<evidence type="ECO:0000313" key="3">
    <source>
        <dbReference type="Proteomes" id="UP000197692"/>
    </source>
</evidence>
<name>A0A854NK85_CORDP</name>
<accession>A0A854NK85</accession>
<feature type="chain" id="PRO_5038569981" description="Lipoprotein" evidence="1">
    <location>
        <begin position="18"/>
        <end position="160"/>
    </location>
</feature>
<evidence type="ECO:0000313" key="2">
    <source>
        <dbReference type="EMBL" id="OWM35966.1"/>
    </source>
</evidence>
<proteinExistence type="predicted"/>
<gene>
    <name evidence="2" type="ORF">AY602_00025</name>
</gene>
<dbReference type="Proteomes" id="UP000197692">
    <property type="component" value="Unassembled WGS sequence"/>
</dbReference>
<dbReference type="RefSeq" id="WP_014310795.1">
    <property type="nucleotide sequence ID" value="NZ_LSWU01000032.1"/>
</dbReference>
<comment type="caution">
    <text evidence="2">The sequence shown here is derived from an EMBL/GenBank/DDBJ whole genome shotgun (WGS) entry which is preliminary data.</text>
</comment>